<protein>
    <submittedName>
        <fullName evidence="3">(rape) hypothetical protein</fullName>
    </submittedName>
</protein>
<dbReference type="Proteomes" id="UP000824890">
    <property type="component" value="Unassembled WGS sequence"/>
</dbReference>
<name>A0A816UVS6_BRANA</name>
<dbReference type="FunFam" id="3.30.1370.110:FF:000009">
    <property type="entry name" value="Polyadenylate-binding protein-interacting protein 7"/>
    <property type="match status" value="1"/>
</dbReference>
<dbReference type="InterPro" id="IPR053242">
    <property type="entry name" value="PAM2-like_domain"/>
</dbReference>
<organism evidence="3">
    <name type="scientific">Brassica napus</name>
    <name type="common">Rape</name>
    <dbReference type="NCBI Taxonomy" id="3708"/>
    <lineage>
        <taxon>Eukaryota</taxon>
        <taxon>Viridiplantae</taxon>
        <taxon>Streptophyta</taxon>
        <taxon>Embryophyta</taxon>
        <taxon>Tracheophyta</taxon>
        <taxon>Spermatophyta</taxon>
        <taxon>Magnoliopsida</taxon>
        <taxon>eudicotyledons</taxon>
        <taxon>Gunneridae</taxon>
        <taxon>Pentapetalae</taxon>
        <taxon>rosids</taxon>
        <taxon>malvids</taxon>
        <taxon>Brassicales</taxon>
        <taxon>Brassicaceae</taxon>
        <taxon>Brassiceae</taxon>
        <taxon>Brassica</taxon>
    </lineage>
</organism>
<dbReference type="CDD" id="cd14371">
    <property type="entry name" value="CUE_CID7_like"/>
    <property type="match status" value="1"/>
</dbReference>
<proteinExistence type="predicted"/>
<feature type="region of interest" description="Disordered" evidence="1">
    <location>
        <begin position="1"/>
        <end position="85"/>
    </location>
</feature>
<dbReference type="PANTHER" id="PTHR46651:SF1">
    <property type="entry name" value="SMALL MUTS RELATED FAMILY PROTEIN"/>
    <property type="match status" value="1"/>
</dbReference>
<reference evidence="3" key="1">
    <citation type="submission" date="2021-01" db="EMBL/GenBank/DDBJ databases">
        <authorList>
            <consortium name="Genoscope - CEA"/>
            <person name="William W."/>
        </authorList>
    </citation>
    <scope>NUCLEOTIDE SEQUENCE</scope>
</reference>
<dbReference type="InterPro" id="IPR041806">
    <property type="entry name" value="CID5/6/7_CUE"/>
</dbReference>
<dbReference type="SMART" id="SM01162">
    <property type="entry name" value="DUF1771"/>
    <property type="match status" value="1"/>
</dbReference>
<keyword evidence="5" id="KW-1185">Reference proteome</keyword>
<dbReference type="EMBL" id="HG994372">
    <property type="protein sequence ID" value="CAF2113781.1"/>
    <property type="molecule type" value="Genomic_DNA"/>
</dbReference>
<dbReference type="OrthoDB" id="3231855at2759"/>
<dbReference type="PROSITE" id="PS50828">
    <property type="entry name" value="SMR"/>
    <property type="match status" value="1"/>
</dbReference>
<evidence type="ECO:0000259" key="2">
    <source>
        <dbReference type="PROSITE" id="PS50828"/>
    </source>
</evidence>
<dbReference type="Pfam" id="PF08590">
    <property type="entry name" value="DUF1771"/>
    <property type="match status" value="1"/>
</dbReference>
<feature type="region of interest" description="Disordered" evidence="1">
    <location>
        <begin position="338"/>
        <end position="366"/>
    </location>
</feature>
<dbReference type="InterPro" id="IPR036063">
    <property type="entry name" value="Smr_dom_sf"/>
</dbReference>
<dbReference type="SMART" id="SM00463">
    <property type="entry name" value="SMR"/>
    <property type="match status" value="1"/>
</dbReference>
<evidence type="ECO:0000313" key="4">
    <source>
        <dbReference type="EMBL" id="KAH0865638.1"/>
    </source>
</evidence>
<dbReference type="AlphaFoldDB" id="A0A816UVS6"/>
<dbReference type="EMBL" id="JAGKQM010000018">
    <property type="protein sequence ID" value="KAH0865638.1"/>
    <property type="molecule type" value="Genomic_DNA"/>
</dbReference>
<feature type="compositionally biased region" description="Low complexity" evidence="1">
    <location>
        <begin position="54"/>
        <end position="63"/>
    </location>
</feature>
<dbReference type="Gene3D" id="3.30.1370.110">
    <property type="match status" value="1"/>
</dbReference>
<dbReference type="PANTHER" id="PTHR46651">
    <property type="entry name" value="POLYADENYLATE-BINDING PROTEIN-INTERACTING PROTEIN 7"/>
    <property type="match status" value="1"/>
</dbReference>
<dbReference type="InterPro" id="IPR002625">
    <property type="entry name" value="Smr_dom"/>
</dbReference>
<dbReference type="Proteomes" id="UP001295469">
    <property type="component" value="Chromosome C08"/>
</dbReference>
<dbReference type="InterPro" id="IPR013899">
    <property type="entry name" value="DUF1771"/>
</dbReference>
<feature type="domain" description="Smr" evidence="2">
    <location>
        <begin position="467"/>
        <end position="549"/>
    </location>
</feature>
<feature type="region of interest" description="Disordered" evidence="1">
    <location>
        <begin position="148"/>
        <end position="168"/>
    </location>
</feature>
<gene>
    <name evidence="3" type="ORF">DARMORV10_C08P38250.1</name>
    <name evidence="4" type="ORF">HID58_082849</name>
</gene>
<evidence type="ECO:0000313" key="5">
    <source>
        <dbReference type="Proteomes" id="UP000824890"/>
    </source>
</evidence>
<reference evidence="4 5" key="2">
    <citation type="submission" date="2021-05" db="EMBL/GenBank/DDBJ databases">
        <title>Genome Assembly of Synthetic Allotetraploid Brassica napus Reveals Homoeologous Exchanges between Subgenomes.</title>
        <authorList>
            <person name="Davis J.T."/>
        </authorList>
    </citation>
    <scope>NUCLEOTIDE SEQUENCE [LARGE SCALE GENOMIC DNA]</scope>
    <source>
        <strain evidence="5">cv. Da-Ae</strain>
        <tissue evidence="4">Seedling</tissue>
    </source>
</reference>
<evidence type="ECO:0000256" key="1">
    <source>
        <dbReference type="SAM" id="MobiDB-lite"/>
    </source>
</evidence>
<feature type="compositionally biased region" description="Polar residues" evidence="1">
    <location>
        <begin position="34"/>
        <end position="50"/>
    </location>
</feature>
<feature type="compositionally biased region" description="Basic and acidic residues" evidence="1">
    <location>
        <begin position="64"/>
        <end position="79"/>
    </location>
</feature>
<dbReference type="KEGG" id="bna:106415512"/>
<sequence length="549" mass="59832">MNLGKKATTPSSDPKLKPTTLNPHAAEFVPFTLRSPSSSAGPTTTNNLDATTPRLLASSSSVLDRSESSASRHSDEEARQFWSHQLPDDITPDFKLMTTQDDTSYGASGSLSLAGLSLYDAENFPSPSGGGGGGGFVFSDQPHGHNLSDKSRYPISSFGEDQSFSPKPWDKQIMSAEKQLLGGNDDRERRNPFGRFMVSENPSIGEMEVNPVEFLASQFPGFAAESLAEVYFANGCDLQLTVEMLTQLELQVDNGMNQNMRPKIPAPAPAPNLTPMDFPALSISSTSPAQFDDMQQTGNHHYQSAGKDNMFFFKPDYVSAVKKLASQDTGLWKYEGNGSGDSSIGGSSRNFHAGSGRGPGRSIYSDKLSSNRAAPVAWLETGDAVGNLYSDLRGEARDYARLRNVYFEQARQAYLVGNKALAKDLSAKGQMHNMQMKAAHGKAQEAIYRQRNPVGQGNNSRGSERMIDLHGLHVSEALQVLKHELGVLRSTARATQERLQVYICVGTGHHTRGSRTLARLPVAVQRYLLEEEGLDFSEPQAGLLRVIIY</sequence>
<evidence type="ECO:0000313" key="3">
    <source>
        <dbReference type="EMBL" id="CAF2113781.1"/>
    </source>
</evidence>
<dbReference type="SUPFAM" id="SSF160443">
    <property type="entry name" value="SMR domain-like"/>
    <property type="match status" value="1"/>
</dbReference>
<accession>A0A816UVS6</accession>